<evidence type="ECO:0000259" key="9">
    <source>
        <dbReference type="Pfam" id="PF12371"/>
    </source>
</evidence>
<keyword evidence="5 8" id="KW-1133">Transmembrane helix</keyword>
<feature type="domain" description="DUF7579" evidence="10">
    <location>
        <begin position="494"/>
        <end position="612"/>
    </location>
</feature>
<dbReference type="EMBL" id="JARPOI010000010">
    <property type="protein sequence ID" value="KAJ9170723.1"/>
    <property type="molecule type" value="Genomic_DNA"/>
</dbReference>
<evidence type="ECO:0000313" key="13">
    <source>
        <dbReference type="Proteomes" id="UP001174677"/>
    </source>
</evidence>
<sequence>MEFDSLTITAPQQQLQLLLSMCFPWGLFHQVKAFHFFLVLSSTIFCLATCGPCLMDGVQKSKEYDGCGACGDDCALGFQDIIVADARSGYDAGSPVTHLSIKNICTNSHSFCFPSTLSGFPSKEHKLKAEALEVSGSPSDSLSFVGPTQGSKGASNRSWFSDSCMFELLNGKTVSCSLNSKEGVNQLSSIQKSSANQNDLSSCRDPLLIKKSTTFRLNTNSEVTKSSPLDISSSPHVGISPPVLDWGHKHLYFPSVAFLTVTNICNDSILHVYEPFSTNLQFYPCNFSEFSLGPGEVASVCFVFLPRWLGLSSAHLILQTSSGGFLVQVKGFALESPYRITPVVSLDVASSGRLIRNLSLFNPFNENLCVKEISAWILVSQGNISHHTEAFCSIENFQDSDRTSLLSVKDWLVVKSDQVGFPLMAMRPHENWDIGPHDSETVIEIDFSFESEAQIVGSFCIQLLRSSQDKSDTVLVPLEIYLDGKVACNDIASSVSVSLEALVSRDASNTFVAISLRNEAPHVLSFVRISEVAATKVFQVKYMQGLLLFPGTVTQVATITCTQLLVEFHDSSPEMSNIYKNCKLVVQTNDSSSPQIEIPCQNIINICLRHQKGSSIGFDHRSEKADSSNRRSGPLGISTQLPSRIMALETVEADELVLENWKSHGTKSSMSVLDDHEVLFPMVQVGTQHSKWITVKNPSDHLVVMQLLLNSGEIIDECRGTDGFVQPLSSSSLVHNEFNTTSYGFSMPEGARREAYVHPYGKASFGPIFFRPSNRCQWISSALIRNNLSGVEWLSLKGVGGSLSLVLLEGSEPIQSIEFNLNLSFPLNISPPDLVSHVEETTYACSQPLSKELYAKNTGDLPLEVKSIQVSGTECGLDGFTVHNCNGFSLKPGESTKLLISYQSDFYAAMLQRDLKLTLSNGIFVIPMKASFPLYTFNLCRKSVFWMRLKKFSAVVFLSASLMFLIFRCIFPQLTNTTVRSSGKSACLDLNQKTNKSSVPAEMDGLLRSVAEGKTSKQAAGYRYPDSQRGGPDHGITVENGMPTLENHKAVQSLLSKSVAVENSYALEASQPYNLTVRIGKENGRRRRKKRGVAAGLTGLFEVSSSQSGNSTPSSPLSPVTNATPKRTWSPSPDMDPNEARNPFVQVAEQQGEQVQVAESTSKASVLEPKVSLKWCSTNCFSSIPGELLVPRKTNGKPVSLPSATFPSGDSAVPNLLYSSSPASKSTIAPHVRAPGPKLHNQKKVEEKVGDEYRYDIWGDHFSGLHLISSSKDVTTMETVKTENNSNSFFVRGPQALVTNSAPKYVNCDQEEEE</sequence>
<evidence type="ECO:0000256" key="8">
    <source>
        <dbReference type="SAM" id="Phobius"/>
    </source>
</evidence>
<evidence type="ECO:0000256" key="1">
    <source>
        <dbReference type="ARBA" id="ARBA00004479"/>
    </source>
</evidence>
<evidence type="ECO:0000256" key="6">
    <source>
        <dbReference type="ARBA" id="ARBA00023136"/>
    </source>
</evidence>
<proteinExistence type="inferred from homology"/>
<keyword evidence="4" id="KW-0732">Signal</keyword>
<evidence type="ECO:0000256" key="4">
    <source>
        <dbReference type="ARBA" id="ARBA00022729"/>
    </source>
</evidence>
<feature type="transmembrane region" description="Helical" evidence="8">
    <location>
        <begin position="952"/>
        <end position="974"/>
    </location>
</feature>
<dbReference type="InterPro" id="IPR022113">
    <property type="entry name" value="TMEM131L_N"/>
</dbReference>
<feature type="compositionally biased region" description="Low complexity" evidence="7">
    <location>
        <begin position="1104"/>
        <end position="1119"/>
    </location>
</feature>
<feature type="region of interest" description="Disordered" evidence="7">
    <location>
        <begin position="1103"/>
        <end position="1139"/>
    </location>
</feature>
<evidence type="ECO:0000256" key="3">
    <source>
        <dbReference type="ARBA" id="ARBA00022692"/>
    </source>
</evidence>
<dbReference type="PANTHER" id="PTHR22050:SF0">
    <property type="entry name" value="TRANSMEMBRANE PROTEIN 131 HOMOLOG"/>
    <property type="match status" value="1"/>
</dbReference>
<dbReference type="Pfam" id="PF24501">
    <property type="entry name" value="Ig_TMEM131L_5"/>
    <property type="match status" value="1"/>
</dbReference>
<dbReference type="InterPro" id="IPR056001">
    <property type="entry name" value="DUF7579"/>
</dbReference>
<keyword evidence="6 8" id="KW-0472">Membrane</keyword>
<dbReference type="InterPro" id="IPR055437">
    <property type="entry name" value="TMEM131L_Ig_5"/>
</dbReference>
<evidence type="ECO:0008006" key="14">
    <source>
        <dbReference type="Google" id="ProtNLM"/>
    </source>
</evidence>
<reference evidence="12 13" key="1">
    <citation type="journal article" date="2023" name="Plant Biotechnol. J.">
        <title>Chromosome-level wild Hevea brasiliensis genome provides new tools for genomic-assisted breeding and valuable loci to elevate rubber yield.</title>
        <authorList>
            <person name="Cheng H."/>
            <person name="Song X."/>
            <person name="Hu Y."/>
            <person name="Wu T."/>
            <person name="Yang Q."/>
            <person name="An Z."/>
            <person name="Feng S."/>
            <person name="Deng Z."/>
            <person name="Wu W."/>
            <person name="Zeng X."/>
            <person name="Tu M."/>
            <person name="Wang X."/>
            <person name="Huang H."/>
        </authorList>
    </citation>
    <scope>NUCLEOTIDE SEQUENCE [LARGE SCALE GENOMIC DNA]</scope>
    <source>
        <strain evidence="12">MT/VB/25A 57/8</strain>
    </source>
</reference>
<evidence type="ECO:0000259" key="10">
    <source>
        <dbReference type="Pfam" id="PF24474"/>
    </source>
</evidence>
<accession>A0ABQ9LVP6</accession>
<protein>
    <recommendedName>
        <fullName evidence="14">Transmembrane protein 131-like N-terminal domain-containing protein</fullName>
    </recommendedName>
</protein>
<evidence type="ECO:0000256" key="5">
    <source>
        <dbReference type="ARBA" id="ARBA00022989"/>
    </source>
</evidence>
<keyword evidence="13" id="KW-1185">Reference proteome</keyword>
<dbReference type="Pfam" id="PF12371">
    <property type="entry name" value="TMEM131_like_N"/>
    <property type="match status" value="1"/>
</dbReference>
<dbReference type="Pfam" id="PF24474">
    <property type="entry name" value="DUF7579"/>
    <property type="match status" value="1"/>
</dbReference>
<feature type="compositionally biased region" description="Polar residues" evidence="7">
    <location>
        <begin position="1120"/>
        <end position="1131"/>
    </location>
</feature>
<organism evidence="12 13">
    <name type="scientific">Hevea brasiliensis</name>
    <name type="common">Para rubber tree</name>
    <name type="synonym">Siphonia brasiliensis</name>
    <dbReference type="NCBI Taxonomy" id="3981"/>
    <lineage>
        <taxon>Eukaryota</taxon>
        <taxon>Viridiplantae</taxon>
        <taxon>Streptophyta</taxon>
        <taxon>Embryophyta</taxon>
        <taxon>Tracheophyta</taxon>
        <taxon>Spermatophyta</taxon>
        <taxon>Magnoliopsida</taxon>
        <taxon>eudicotyledons</taxon>
        <taxon>Gunneridae</taxon>
        <taxon>Pentapetalae</taxon>
        <taxon>rosids</taxon>
        <taxon>fabids</taxon>
        <taxon>Malpighiales</taxon>
        <taxon>Euphorbiaceae</taxon>
        <taxon>Crotonoideae</taxon>
        <taxon>Micrandreae</taxon>
        <taxon>Hevea</taxon>
    </lineage>
</organism>
<evidence type="ECO:0000259" key="11">
    <source>
        <dbReference type="Pfam" id="PF24501"/>
    </source>
</evidence>
<comment type="caution">
    <text evidence="12">The sequence shown here is derived from an EMBL/GenBank/DDBJ whole genome shotgun (WGS) entry which is preliminary data.</text>
</comment>
<evidence type="ECO:0000256" key="7">
    <source>
        <dbReference type="SAM" id="MobiDB-lite"/>
    </source>
</evidence>
<feature type="domain" description="Transmembrane protein 131-like N-terminal" evidence="9">
    <location>
        <begin position="238"/>
        <end position="320"/>
    </location>
</feature>
<dbReference type="PANTHER" id="PTHR22050">
    <property type="entry name" value="RW1 PROTEIN HOMOLOG"/>
    <property type="match status" value="1"/>
</dbReference>
<evidence type="ECO:0000313" key="12">
    <source>
        <dbReference type="EMBL" id="KAJ9170723.1"/>
    </source>
</evidence>
<comment type="similarity">
    <text evidence="2">Belongs to the TMEM131 family.</text>
</comment>
<dbReference type="InterPro" id="IPR039877">
    <property type="entry name" value="TMEM131-like"/>
</dbReference>
<evidence type="ECO:0000256" key="2">
    <source>
        <dbReference type="ARBA" id="ARBA00006682"/>
    </source>
</evidence>
<comment type="subcellular location">
    <subcellularLocation>
        <location evidence="1">Membrane</location>
        <topology evidence="1">Single-pass type I membrane protein</topology>
    </subcellularLocation>
</comment>
<dbReference type="Proteomes" id="UP001174677">
    <property type="component" value="Chromosome 10"/>
</dbReference>
<feature type="domain" description="TMEM131L fifth Ig-like" evidence="11">
    <location>
        <begin position="857"/>
        <end position="922"/>
    </location>
</feature>
<gene>
    <name evidence="12" type="ORF">P3X46_018812</name>
</gene>
<name>A0ABQ9LVP6_HEVBR</name>
<keyword evidence="3 8" id="KW-0812">Transmembrane</keyword>